<evidence type="ECO:0000313" key="2">
    <source>
        <dbReference type="Proteomes" id="UP001165143"/>
    </source>
</evidence>
<accession>A0A9W6UR11</accession>
<dbReference type="Proteomes" id="UP001165143">
    <property type="component" value="Unassembled WGS sequence"/>
</dbReference>
<proteinExistence type="predicted"/>
<organism evidence="1 2">
    <name type="scientific">Kitasatospora phosalacinea</name>
    <dbReference type="NCBI Taxonomy" id="2065"/>
    <lineage>
        <taxon>Bacteria</taxon>
        <taxon>Bacillati</taxon>
        <taxon>Actinomycetota</taxon>
        <taxon>Actinomycetes</taxon>
        <taxon>Kitasatosporales</taxon>
        <taxon>Streptomycetaceae</taxon>
        <taxon>Kitasatospora</taxon>
    </lineage>
</organism>
<sequence>MSTTDPLVPALAGVLADLLRFLDECGDDEVADDTAVKLTENAAWELNRLPEAQRERLTAVFADLAAAEPDPGRRTALAEFPYHCGLVEEPLA</sequence>
<comment type="caution">
    <text evidence="1">The sequence shown here is derived from an EMBL/GenBank/DDBJ whole genome shotgun (WGS) entry which is preliminary data.</text>
</comment>
<name>A0A9W6UR11_9ACTN</name>
<dbReference type="EMBL" id="BSRX01000024">
    <property type="protein sequence ID" value="GLW56100.1"/>
    <property type="molecule type" value="Genomic_DNA"/>
</dbReference>
<reference evidence="1" key="1">
    <citation type="submission" date="2023-02" db="EMBL/GenBank/DDBJ databases">
        <title>Kitasatospora phosalacinea NBRC 14362.</title>
        <authorList>
            <person name="Ichikawa N."/>
            <person name="Sato H."/>
            <person name="Tonouchi N."/>
        </authorList>
    </citation>
    <scope>NUCLEOTIDE SEQUENCE</scope>
    <source>
        <strain evidence="1">NBRC 14362</strain>
    </source>
</reference>
<gene>
    <name evidence="1" type="ORF">Kpho01_41110</name>
</gene>
<protein>
    <submittedName>
        <fullName evidence="1">Uncharacterized protein</fullName>
    </submittedName>
</protein>
<evidence type="ECO:0000313" key="1">
    <source>
        <dbReference type="EMBL" id="GLW56100.1"/>
    </source>
</evidence>
<dbReference type="OrthoDB" id="3698007at2"/>
<dbReference type="RefSeq" id="WP_033251844.1">
    <property type="nucleotide sequence ID" value="NZ_BSRX01000024.1"/>
</dbReference>
<dbReference type="AlphaFoldDB" id="A0A9W6UR11"/>